<dbReference type="GO" id="GO:0003677">
    <property type="term" value="F:DNA binding"/>
    <property type="evidence" value="ECO:0007669"/>
    <property type="project" value="InterPro"/>
</dbReference>
<evidence type="ECO:0000256" key="2">
    <source>
        <dbReference type="ARBA" id="ARBA00023172"/>
    </source>
</evidence>
<dbReference type="InterPro" id="IPR011010">
    <property type="entry name" value="DNA_brk_join_enz"/>
</dbReference>
<dbReference type="Proteomes" id="UP001055307">
    <property type="component" value="Unassembled WGS sequence"/>
</dbReference>
<keyword evidence="2" id="KW-0233">DNA recombination</keyword>
<proteinExistence type="predicted"/>
<dbReference type="Gene3D" id="1.10.443.10">
    <property type="entry name" value="Intergrase catalytic core"/>
    <property type="match status" value="1"/>
</dbReference>
<keyword evidence="5" id="KW-1185">Reference proteome</keyword>
<dbReference type="PANTHER" id="PTHR30349:SF64">
    <property type="entry name" value="PROPHAGE INTEGRASE INTD-RELATED"/>
    <property type="match status" value="1"/>
</dbReference>
<gene>
    <name evidence="4" type="primary">xerC_4</name>
    <name evidence="4" type="ORF">OICFNHDK_4563</name>
</gene>
<dbReference type="RefSeq" id="WP_210322589.1">
    <property type="nucleotide sequence ID" value="NZ_BPQF01000040.1"/>
</dbReference>
<dbReference type="AlphaFoldDB" id="A0AAV4ZE42"/>
<evidence type="ECO:0000256" key="1">
    <source>
        <dbReference type="ARBA" id="ARBA00022908"/>
    </source>
</evidence>
<evidence type="ECO:0000313" key="4">
    <source>
        <dbReference type="EMBL" id="GJD42072.1"/>
    </source>
</evidence>
<dbReference type="PANTHER" id="PTHR30349">
    <property type="entry name" value="PHAGE INTEGRASE-RELATED"/>
    <property type="match status" value="1"/>
</dbReference>
<sequence>MAVAMMHEWKAMGPILGHMRPEEITVEACRKYVATRRKTTARGKTTKVQDGAIWTELGHLRTVLKWALGDKAPRIERPQKPAPKTRYLTRAEIDRLLDAPAAPHIRNAILLMLATAARVGAVLDLTWERVDFDRNQINLRVSATGPTKGRAIVPMNDGLRAALSVARGEAVTDYVIEWAGNRVAGIKTGFNAAVKAAGLEGVTPHVLRHTAAVHMVEAGVSFNEVAQYLGHSSPRVTFSTYGRFSPTHLRKAADVLDFTKIRSAG</sequence>
<feature type="domain" description="Tyr recombinase" evidence="3">
    <location>
        <begin position="83"/>
        <end position="254"/>
    </location>
</feature>
<protein>
    <submittedName>
        <fullName evidence="4">Tyrosine recombinase XerC</fullName>
    </submittedName>
</protein>
<comment type="caution">
    <text evidence="4">The sequence shown here is derived from an EMBL/GenBank/DDBJ whole genome shotgun (WGS) entry which is preliminary data.</text>
</comment>
<dbReference type="CDD" id="cd00796">
    <property type="entry name" value="INT_Rci_Hp1_C"/>
    <property type="match status" value="1"/>
</dbReference>
<dbReference type="GO" id="GO:0015074">
    <property type="term" value="P:DNA integration"/>
    <property type="evidence" value="ECO:0007669"/>
    <property type="project" value="UniProtKB-KW"/>
</dbReference>
<reference evidence="4" key="1">
    <citation type="journal article" date="2016" name="Front. Microbiol.">
        <title>Genome Sequence of the Piezophilic, Mesophilic Sulfate-Reducing Bacterium Desulfovibrio indicus J2T.</title>
        <authorList>
            <person name="Cao J."/>
            <person name="Maignien L."/>
            <person name="Shao Z."/>
            <person name="Alain K."/>
            <person name="Jebbar M."/>
        </authorList>
    </citation>
    <scope>NUCLEOTIDE SEQUENCE</scope>
    <source>
        <strain evidence="4">DSM 21893</strain>
    </source>
</reference>
<evidence type="ECO:0000259" key="3">
    <source>
        <dbReference type="PROSITE" id="PS51898"/>
    </source>
</evidence>
<accession>A0AAV4ZE42</accession>
<name>A0AAV4ZE42_9HYPH</name>
<dbReference type="InterPro" id="IPR013762">
    <property type="entry name" value="Integrase-like_cat_sf"/>
</dbReference>
<dbReference type="InterPro" id="IPR050090">
    <property type="entry name" value="Tyrosine_recombinase_XerCD"/>
</dbReference>
<dbReference type="GO" id="GO:0006310">
    <property type="term" value="P:DNA recombination"/>
    <property type="evidence" value="ECO:0007669"/>
    <property type="project" value="UniProtKB-KW"/>
</dbReference>
<dbReference type="SUPFAM" id="SSF56349">
    <property type="entry name" value="DNA breaking-rejoining enzymes"/>
    <property type="match status" value="1"/>
</dbReference>
<evidence type="ECO:0000313" key="5">
    <source>
        <dbReference type="Proteomes" id="UP001055307"/>
    </source>
</evidence>
<dbReference type="InterPro" id="IPR002104">
    <property type="entry name" value="Integrase_catalytic"/>
</dbReference>
<organism evidence="4 5">
    <name type="scientific">Methylobacterium bullatum</name>
    <dbReference type="NCBI Taxonomy" id="570505"/>
    <lineage>
        <taxon>Bacteria</taxon>
        <taxon>Pseudomonadati</taxon>
        <taxon>Pseudomonadota</taxon>
        <taxon>Alphaproteobacteria</taxon>
        <taxon>Hyphomicrobiales</taxon>
        <taxon>Methylobacteriaceae</taxon>
        <taxon>Methylobacterium</taxon>
    </lineage>
</organism>
<dbReference type="PROSITE" id="PS51898">
    <property type="entry name" value="TYR_RECOMBINASE"/>
    <property type="match status" value="1"/>
</dbReference>
<dbReference type="EMBL" id="BPQF01000040">
    <property type="protein sequence ID" value="GJD42072.1"/>
    <property type="molecule type" value="Genomic_DNA"/>
</dbReference>
<dbReference type="Pfam" id="PF00589">
    <property type="entry name" value="Phage_integrase"/>
    <property type="match status" value="1"/>
</dbReference>
<keyword evidence="1" id="KW-0229">DNA integration</keyword>
<reference evidence="4" key="2">
    <citation type="submission" date="2021-08" db="EMBL/GenBank/DDBJ databases">
        <authorList>
            <person name="Tani A."/>
            <person name="Ola A."/>
            <person name="Ogura Y."/>
            <person name="Katsura K."/>
            <person name="Hayashi T."/>
        </authorList>
    </citation>
    <scope>NUCLEOTIDE SEQUENCE</scope>
    <source>
        <strain evidence="4">DSM 21893</strain>
    </source>
</reference>